<dbReference type="AlphaFoldDB" id="A0A7W7R1C1"/>
<comment type="subcellular location">
    <subcellularLocation>
        <location evidence="1">Membrane</location>
        <topology evidence="1">Multi-pass membrane protein</topology>
    </subcellularLocation>
</comment>
<keyword evidence="9" id="KW-1185">Reference proteome</keyword>
<evidence type="ECO:0000256" key="5">
    <source>
        <dbReference type="ARBA" id="ARBA00022989"/>
    </source>
</evidence>
<gene>
    <name evidence="8" type="ORF">FHR34_001954</name>
</gene>
<keyword evidence="6 7" id="KW-0472">Membrane</keyword>
<protein>
    <submittedName>
        <fullName evidence="8">Cellulose synthase/poly-beta-1,6-N-acetylglucosamine synthase-like glycosyltransferase</fullName>
    </submittedName>
</protein>
<name>A0A7W7R1C1_KITKI</name>
<evidence type="ECO:0000256" key="4">
    <source>
        <dbReference type="ARBA" id="ARBA00022692"/>
    </source>
</evidence>
<dbReference type="EMBL" id="JACHJV010000001">
    <property type="protein sequence ID" value="MBB4922961.1"/>
    <property type="molecule type" value="Genomic_DNA"/>
</dbReference>
<feature type="transmembrane region" description="Helical" evidence="7">
    <location>
        <begin position="413"/>
        <end position="434"/>
    </location>
</feature>
<keyword evidence="4 7" id="KW-0812">Transmembrane</keyword>
<proteinExistence type="predicted"/>
<dbReference type="Gene3D" id="3.90.550.10">
    <property type="entry name" value="Spore Coat Polysaccharide Biosynthesis Protein SpsA, Chain A"/>
    <property type="match status" value="1"/>
</dbReference>
<keyword evidence="5 7" id="KW-1133">Transmembrane helix</keyword>
<dbReference type="PANTHER" id="PTHR43867:SF2">
    <property type="entry name" value="CELLULOSE SYNTHASE CATALYTIC SUBUNIT A [UDP-FORMING]"/>
    <property type="match status" value="1"/>
</dbReference>
<evidence type="ECO:0000256" key="2">
    <source>
        <dbReference type="ARBA" id="ARBA00022676"/>
    </source>
</evidence>
<sequence>MNDSAGTVLSFAMALSLLLGAAFVAYVAVLVTPLVRSRPRHPGDSAAFDWHVLVPCRDEEAVIGQTLARLRGQFPALHVWVIDDASVDGTAQVIRAAAAADPYVHLVQRVLPQARTGKGAALNEAYRALCRWLPEQAEPERVIVGVFDADGTPGPGCLDIISAEHLFGDPQVAAVQIEVRMANRDERRPLPHPYLVRNLLARTLVRMQDLEFRTAIPAVQLSRRITRTVAMGGNGQFTRLSALKGVTGQGIEGEAVGPWGGSLLEDYELGLQLTLAGWQTAFTRDTWVDQEGLWNVRQLLAQRARWSQGAMQCMRYLPRIWDSRKLTTMGVLEITYCLLQPWLQLFGSVVFPALGILLAVRFVRHPELVGVFLSGGGYGLVLAYLALSVVQFTIWGPLYWLKCERPAGLWRCLGWGVAYSCYIWLYCLCTWRAVGRLVKGRNGWVKTRRNAELRSAQ</sequence>
<reference evidence="8 9" key="1">
    <citation type="submission" date="2020-08" db="EMBL/GenBank/DDBJ databases">
        <title>Sequencing the genomes of 1000 actinobacteria strains.</title>
        <authorList>
            <person name="Klenk H.-P."/>
        </authorList>
    </citation>
    <scope>NUCLEOTIDE SEQUENCE [LARGE SCALE GENOMIC DNA]</scope>
    <source>
        <strain evidence="8 9">DSM 41654</strain>
    </source>
</reference>
<evidence type="ECO:0000313" key="9">
    <source>
        <dbReference type="Proteomes" id="UP000540506"/>
    </source>
</evidence>
<dbReference type="InterPro" id="IPR029044">
    <property type="entry name" value="Nucleotide-diphossugar_trans"/>
</dbReference>
<keyword evidence="2" id="KW-0328">Glycosyltransferase</keyword>
<accession>A0A7W7R1C1</accession>
<dbReference type="Pfam" id="PF13641">
    <property type="entry name" value="Glyco_tranf_2_3"/>
    <property type="match status" value="1"/>
</dbReference>
<dbReference type="InterPro" id="IPR050321">
    <property type="entry name" value="Glycosyltr_2/OpgH_subfam"/>
</dbReference>
<evidence type="ECO:0000256" key="1">
    <source>
        <dbReference type="ARBA" id="ARBA00004141"/>
    </source>
</evidence>
<evidence type="ECO:0000256" key="6">
    <source>
        <dbReference type="ARBA" id="ARBA00023136"/>
    </source>
</evidence>
<dbReference type="GO" id="GO:0016758">
    <property type="term" value="F:hexosyltransferase activity"/>
    <property type="evidence" value="ECO:0007669"/>
    <property type="project" value="TreeGrafter"/>
</dbReference>
<feature type="transmembrane region" description="Helical" evidence="7">
    <location>
        <begin position="375"/>
        <end position="401"/>
    </location>
</feature>
<dbReference type="Proteomes" id="UP000540506">
    <property type="component" value="Unassembled WGS sequence"/>
</dbReference>
<evidence type="ECO:0000256" key="3">
    <source>
        <dbReference type="ARBA" id="ARBA00022679"/>
    </source>
</evidence>
<dbReference type="SUPFAM" id="SSF53448">
    <property type="entry name" value="Nucleotide-diphospho-sugar transferases"/>
    <property type="match status" value="1"/>
</dbReference>
<evidence type="ECO:0000313" key="8">
    <source>
        <dbReference type="EMBL" id="MBB4922961.1"/>
    </source>
</evidence>
<feature type="transmembrane region" description="Helical" evidence="7">
    <location>
        <begin position="342"/>
        <end position="363"/>
    </location>
</feature>
<dbReference type="RefSeq" id="WP_312897190.1">
    <property type="nucleotide sequence ID" value="NZ_JACHJV010000001.1"/>
</dbReference>
<dbReference type="GO" id="GO:0005886">
    <property type="term" value="C:plasma membrane"/>
    <property type="evidence" value="ECO:0007669"/>
    <property type="project" value="TreeGrafter"/>
</dbReference>
<keyword evidence="3 8" id="KW-0808">Transferase</keyword>
<organism evidence="8 9">
    <name type="scientific">Kitasatospora kifunensis</name>
    <name type="common">Streptomyces kifunensis</name>
    <dbReference type="NCBI Taxonomy" id="58351"/>
    <lineage>
        <taxon>Bacteria</taxon>
        <taxon>Bacillati</taxon>
        <taxon>Actinomycetota</taxon>
        <taxon>Actinomycetes</taxon>
        <taxon>Kitasatosporales</taxon>
        <taxon>Streptomycetaceae</taxon>
        <taxon>Kitasatospora</taxon>
    </lineage>
</organism>
<comment type="caution">
    <text evidence="8">The sequence shown here is derived from an EMBL/GenBank/DDBJ whole genome shotgun (WGS) entry which is preliminary data.</text>
</comment>
<dbReference type="PANTHER" id="PTHR43867">
    <property type="entry name" value="CELLULOSE SYNTHASE CATALYTIC SUBUNIT A [UDP-FORMING]"/>
    <property type="match status" value="1"/>
</dbReference>
<evidence type="ECO:0000256" key="7">
    <source>
        <dbReference type="SAM" id="Phobius"/>
    </source>
</evidence>